<dbReference type="AlphaFoldDB" id="A0A2I0HZH6"/>
<sequence length="64" mass="6841">MIRIRLGSTEADSNELEAGDLGDTERGQRLWEPIELRGDSLGHRSSCGAAVGGTDYLIPLPISS</sequence>
<dbReference type="EMBL" id="PGOL01004548">
    <property type="protein sequence ID" value="PKI37115.1"/>
    <property type="molecule type" value="Genomic_DNA"/>
</dbReference>
<name>A0A2I0HZH6_PUNGR</name>
<comment type="caution">
    <text evidence="2">The sequence shown here is derived from an EMBL/GenBank/DDBJ whole genome shotgun (WGS) entry which is preliminary data.</text>
</comment>
<proteinExistence type="predicted"/>
<reference evidence="2 3" key="1">
    <citation type="submission" date="2017-11" db="EMBL/GenBank/DDBJ databases">
        <title>De-novo sequencing of pomegranate (Punica granatum L.) genome.</title>
        <authorList>
            <person name="Akparov Z."/>
            <person name="Amiraslanov A."/>
            <person name="Hajiyeva S."/>
            <person name="Abbasov M."/>
            <person name="Kaur K."/>
            <person name="Hamwieh A."/>
            <person name="Solovyev V."/>
            <person name="Salamov A."/>
            <person name="Braich B."/>
            <person name="Kosarev P."/>
            <person name="Mahmoud A."/>
            <person name="Hajiyev E."/>
            <person name="Babayeva S."/>
            <person name="Izzatullayeva V."/>
            <person name="Mammadov A."/>
            <person name="Mammadov A."/>
            <person name="Sharifova S."/>
            <person name="Ojaghi J."/>
            <person name="Eynullazada K."/>
            <person name="Bayramov B."/>
            <person name="Abdulazimova A."/>
            <person name="Shahmuradov I."/>
        </authorList>
    </citation>
    <scope>NUCLEOTIDE SEQUENCE [LARGE SCALE GENOMIC DNA]</scope>
    <source>
        <strain evidence="3">cv. AG2017</strain>
        <tissue evidence="2">Leaf</tissue>
    </source>
</reference>
<evidence type="ECO:0000256" key="1">
    <source>
        <dbReference type="SAM" id="MobiDB-lite"/>
    </source>
</evidence>
<feature type="region of interest" description="Disordered" evidence="1">
    <location>
        <begin position="1"/>
        <end position="24"/>
    </location>
</feature>
<evidence type="ECO:0000313" key="3">
    <source>
        <dbReference type="Proteomes" id="UP000233551"/>
    </source>
</evidence>
<keyword evidence="3" id="KW-1185">Reference proteome</keyword>
<gene>
    <name evidence="2" type="ORF">CRG98_042450</name>
</gene>
<feature type="compositionally biased region" description="Acidic residues" evidence="1">
    <location>
        <begin position="12"/>
        <end position="22"/>
    </location>
</feature>
<organism evidence="2 3">
    <name type="scientific">Punica granatum</name>
    <name type="common">Pomegranate</name>
    <dbReference type="NCBI Taxonomy" id="22663"/>
    <lineage>
        <taxon>Eukaryota</taxon>
        <taxon>Viridiplantae</taxon>
        <taxon>Streptophyta</taxon>
        <taxon>Embryophyta</taxon>
        <taxon>Tracheophyta</taxon>
        <taxon>Spermatophyta</taxon>
        <taxon>Magnoliopsida</taxon>
        <taxon>eudicotyledons</taxon>
        <taxon>Gunneridae</taxon>
        <taxon>Pentapetalae</taxon>
        <taxon>rosids</taxon>
        <taxon>malvids</taxon>
        <taxon>Myrtales</taxon>
        <taxon>Lythraceae</taxon>
        <taxon>Punica</taxon>
    </lineage>
</organism>
<dbReference type="Proteomes" id="UP000233551">
    <property type="component" value="Unassembled WGS sequence"/>
</dbReference>
<accession>A0A2I0HZH6</accession>
<protein>
    <submittedName>
        <fullName evidence="2">Uncharacterized protein</fullName>
    </submittedName>
</protein>
<evidence type="ECO:0000313" key="2">
    <source>
        <dbReference type="EMBL" id="PKI37115.1"/>
    </source>
</evidence>